<dbReference type="GeneID" id="10540684"/>
<accession>E3KQK9</accession>
<dbReference type="Proteomes" id="UP000008783">
    <property type="component" value="Unassembled WGS sequence"/>
</dbReference>
<dbReference type="KEGG" id="pgr:PGTG_12966"/>
<dbReference type="InParanoid" id="E3KQK9"/>
<dbReference type="VEuPathDB" id="FungiDB:PGTG_12966"/>
<protein>
    <submittedName>
        <fullName evidence="1">Uncharacterized protein</fullName>
    </submittedName>
</protein>
<sequence>MFVCLFIGSLFEGCWRPPSFVMELYLLQFWKTKLLALSDLKLDATLQSGGAGITDKGLDDATVRSGKCLTAVLGGEYGLRKLVNLGIPSDKMKKKKSPEVIVGRMTANLKRVWVLQKFCTPFYR</sequence>
<evidence type="ECO:0000313" key="2">
    <source>
        <dbReference type="Proteomes" id="UP000008783"/>
    </source>
</evidence>
<dbReference type="RefSeq" id="XP_003331003.2">
    <property type="nucleotide sequence ID" value="XM_003330955.2"/>
</dbReference>
<proteinExistence type="predicted"/>
<reference evidence="2" key="2">
    <citation type="journal article" date="2011" name="Proc. Natl. Acad. Sci. U.S.A.">
        <title>Obligate biotrophy features unraveled by the genomic analysis of rust fungi.</title>
        <authorList>
            <person name="Duplessis S."/>
            <person name="Cuomo C.A."/>
            <person name="Lin Y.-C."/>
            <person name="Aerts A."/>
            <person name="Tisserant E."/>
            <person name="Veneault-Fourrey C."/>
            <person name="Joly D.L."/>
            <person name="Hacquard S."/>
            <person name="Amselem J."/>
            <person name="Cantarel B.L."/>
            <person name="Chiu R."/>
            <person name="Coutinho P.M."/>
            <person name="Feau N."/>
            <person name="Field M."/>
            <person name="Frey P."/>
            <person name="Gelhaye E."/>
            <person name="Goldberg J."/>
            <person name="Grabherr M.G."/>
            <person name="Kodira C.D."/>
            <person name="Kohler A."/>
            <person name="Kuees U."/>
            <person name="Lindquist E.A."/>
            <person name="Lucas S.M."/>
            <person name="Mago R."/>
            <person name="Mauceli E."/>
            <person name="Morin E."/>
            <person name="Murat C."/>
            <person name="Pangilinan J.L."/>
            <person name="Park R."/>
            <person name="Pearson M."/>
            <person name="Quesneville H."/>
            <person name="Rouhier N."/>
            <person name="Sakthikumar S."/>
            <person name="Salamov A.A."/>
            <person name="Schmutz J."/>
            <person name="Selles B."/>
            <person name="Shapiro H."/>
            <person name="Tanguay P."/>
            <person name="Tuskan G.A."/>
            <person name="Henrissat B."/>
            <person name="Van de Peer Y."/>
            <person name="Rouze P."/>
            <person name="Ellis J.G."/>
            <person name="Dodds P.N."/>
            <person name="Schein J.E."/>
            <person name="Zhong S."/>
            <person name="Hamelin R.C."/>
            <person name="Grigoriev I.V."/>
            <person name="Szabo L.J."/>
            <person name="Martin F."/>
        </authorList>
    </citation>
    <scope>NUCLEOTIDE SEQUENCE [LARGE SCALE GENOMIC DNA]</scope>
    <source>
        <strain evidence="2">CRL 75-36-700-3 / race SCCL</strain>
    </source>
</reference>
<keyword evidence="2" id="KW-1185">Reference proteome</keyword>
<gene>
    <name evidence="1" type="ORF">PGTG_12966</name>
</gene>
<organism evidence="1 2">
    <name type="scientific">Puccinia graminis f. sp. tritici (strain CRL 75-36-700-3 / race SCCL)</name>
    <name type="common">Black stem rust fungus</name>
    <dbReference type="NCBI Taxonomy" id="418459"/>
    <lineage>
        <taxon>Eukaryota</taxon>
        <taxon>Fungi</taxon>
        <taxon>Dikarya</taxon>
        <taxon>Basidiomycota</taxon>
        <taxon>Pucciniomycotina</taxon>
        <taxon>Pucciniomycetes</taxon>
        <taxon>Pucciniales</taxon>
        <taxon>Pucciniaceae</taxon>
        <taxon>Puccinia</taxon>
    </lineage>
</organism>
<dbReference type="AlphaFoldDB" id="E3KQK9"/>
<dbReference type="EMBL" id="DS178301">
    <property type="protein sequence ID" value="EFP86584.2"/>
    <property type="molecule type" value="Genomic_DNA"/>
</dbReference>
<name>E3KQK9_PUCGT</name>
<evidence type="ECO:0000313" key="1">
    <source>
        <dbReference type="EMBL" id="EFP86584.2"/>
    </source>
</evidence>
<reference key="1">
    <citation type="submission" date="2007-01" db="EMBL/GenBank/DDBJ databases">
        <title>The Genome Sequence of Puccinia graminis f. sp. tritici Strain CRL 75-36-700-3.</title>
        <authorList>
            <consortium name="The Broad Institute Genome Sequencing Platform"/>
            <person name="Birren B."/>
            <person name="Lander E."/>
            <person name="Galagan J."/>
            <person name="Nusbaum C."/>
            <person name="Devon K."/>
            <person name="Cuomo C."/>
            <person name="Jaffe D."/>
            <person name="Butler J."/>
            <person name="Alvarez P."/>
            <person name="Gnerre S."/>
            <person name="Grabherr M."/>
            <person name="Mauceli E."/>
            <person name="Brockman W."/>
            <person name="Young S."/>
            <person name="LaButti K."/>
            <person name="Sykes S."/>
            <person name="DeCaprio D."/>
            <person name="Crawford M."/>
            <person name="Koehrsen M."/>
            <person name="Engels R."/>
            <person name="Montgomery P."/>
            <person name="Pearson M."/>
            <person name="Howarth C."/>
            <person name="Larson L."/>
            <person name="White J."/>
            <person name="Zeng Q."/>
            <person name="Kodira C."/>
            <person name="Yandava C."/>
            <person name="Alvarado L."/>
            <person name="O'Leary S."/>
            <person name="Szabo L."/>
            <person name="Dean R."/>
            <person name="Schein J."/>
        </authorList>
    </citation>
    <scope>NUCLEOTIDE SEQUENCE</scope>
    <source>
        <strain>CRL 75-36-700-3</strain>
    </source>
</reference>
<dbReference type="HOGENOM" id="CLU_2005019_0_0_1"/>